<evidence type="ECO:0000313" key="2">
    <source>
        <dbReference type="EMBL" id="MQT02858.1"/>
    </source>
</evidence>
<dbReference type="PANTHER" id="PTHR20883">
    <property type="entry name" value="PHYTANOYL-COA DIOXYGENASE DOMAIN CONTAINING 1"/>
    <property type="match status" value="1"/>
</dbReference>
<gene>
    <name evidence="2" type="ORF">FF041_22510</name>
</gene>
<dbReference type="RefSeq" id="WP_153524423.1">
    <property type="nucleotide sequence ID" value="NZ_JBEPDZ010000055.1"/>
</dbReference>
<reference evidence="2 3" key="1">
    <citation type="submission" date="2019-05" db="EMBL/GenBank/DDBJ databases">
        <title>Comparative genomics and metabolomics analyses of clavulanic acid producing Streptomyces species provides insight into specialized metabolism and evolution of beta-lactam biosynthetic gene clusters.</title>
        <authorList>
            <person name="Moore M.A."/>
            <person name="Cruz-Morales P."/>
            <person name="Barona Gomez F."/>
            <person name="Kapil T."/>
        </authorList>
    </citation>
    <scope>NUCLEOTIDE SEQUENCE [LARGE SCALE GENOMIC DNA]</scope>
    <source>
        <strain evidence="2 3">NRRL 5741</strain>
    </source>
</reference>
<dbReference type="Proteomes" id="UP000419138">
    <property type="component" value="Unassembled WGS sequence"/>
</dbReference>
<dbReference type="SUPFAM" id="SSF51197">
    <property type="entry name" value="Clavaminate synthase-like"/>
    <property type="match status" value="1"/>
</dbReference>
<dbReference type="NCBIfam" id="NF045813">
    <property type="entry name" value="DxPntBtaHylase"/>
    <property type="match status" value="1"/>
</dbReference>
<dbReference type="GO" id="GO:0016706">
    <property type="term" value="F:2-oxoglutarate-dependent dioxygenase activity"/>
    <property type="evidence" value="ECO:0007669"/>
    <property type="project" value="UniProtKB-ARBA"/>
</dbReference>
<dbReference type="AlphaFoldDB" id="A0A646KLC6"/>
<dbReference type="GO" id="GO:0005506">
    <property type="term" value="F:iron ion binding"/>
    <property type="evidence" value="ECO:0007669"/>
    <property type="project" value="UniProtKB-ARBA"/>
</dbReference>
<name>A0A646KLC6_STRJU</name>
<feature type="region of interest" description="Disordered" evidence="1">
    <location>
        <begin position="260"/>
        <end position="290"/>
    </location>
</feature>
<dbReference type="InterPro" id="IPR054971">
    <property type="entry name" value="DxPntBtaHylase"/>
</dbReference>
<protein>
    <submittedName>
        <fullName evidence="2">Phytanoyl-CoA dioxygenase family protein</fullName>
    </submittedName>
</protein>
<dbReference type="Gene3D" id="2.60.120.620">
    <property type="entry name" value="q2cbj1_9rhob like domain"/>
    <property type="match status" value="1"/>
</dbReference>
<dbReference type="InterPro" id="IPR008775">
    <property type="entry name" value="Phytyl_CoA_dOase-like"/>
</dbReference>
<dbReference type="OrthoDB" id="183023at2"/>
<keyword evidence="2" id="KW-0560">Oxidoreductase</keyword>
<evidence type="ECO:0000313" key="3">
    <source>
        <dbReference type="Proteomes" id="UP000419138"/>
    </source>
</evidence>
<comment type="caution">
    <text evidence="2">The sequence shown here is derived from an EMBL/GenBank/DDBJ whole genome shotgun (WGS) entry which is preliminary data.</text>
</comment>
<dbReference type="EMBL" id="VCLA01000157">
    <property type="protein sequence ID" value="MQT02858.1"/>
    <property type="molecule type" value="Genomic_DNA"/>
</dbReference>
<evidence type="ECO:0000256" key="1">
    <source>
        <dbReference type="SAM" id="MobiDB-lite"/>
    </source>
</evidence>
<organism evidence="2 3">
    <name type="scientific">Streptomyces jumonjinensis</name>
    <dbReference type="NCBI Taxonomy" id="1945"/>
    <lineage>
        <taxon>Bacteria</taxon>
        <taxon>Bacillati</taxon>
        <taxon>Actinomycetota</taxon>
        <taxon>Actinomycetes</taxon>
        <taxon>Kitasatosporales</taxon>
        <taxon>Streptomycetaceae</taxon>
        <taxon>Streptomyces</taxon>
    </lineage>
</organism>
<proteinExistence type="predicted"/>
<keyword evidence="2" id="KW-0223">Dioxygenase</keyword>
<sequence>MTAAKTRTDYAEYTDCTPLLDDRKELDRFYDEHGYLFLRGVLDRALVRTAAEQMLHGLVSLGAADPHATLDEFTIDSFEAVDEVAMHGHIKYDEFWNSAPTTRLFEQIFGEEVFVFRSTTIRYYPSQAGSEDPAFSYLTPLHQDGFYIGPNKDFRTVWVPLIGTTEGTGGVALADGSHRHGPRDHVVNDSFRRFGHPVRGIPPHFVGEDEPLLFSAMEPGDVLVFHAHMCHKSIPNLATAPPLMRMSMDTRVQPAASHRGYNALTPWPESAKDPSKGIMSKITGTPTEIE</sequence>
<dbReference type="PANTHER" id="PTHR20883:SF48">
    <property type="entry name" value="ECTOINE DIOXYGENASE"/>
    <property type="match status" value="1"/>
</dbReference>
<accession>A0A646KLC6</accession>
<dbReference type="Pfam" id="PF05721">
    <property type="entry name" value="PhyH"/>
    <property type="match status" value="1"/>
</dbReference>
<keyword evidence="3" id="KW-1185">Reference proteome</keyword>